<reference evidence="12 13" key="1">
    <citation type="submission" date="2017-08" db="EMBL/GenBank/DDBJ databases">
        <title>Infants hospitalized years apart are colonized by the same room-sourced microbial strains.</title>
        <authorList>
            <person name="Brooks B."/>
            <person name="Olm M.R."/>
            <person name="Firek B.A."/>
            <person name="Baker R."/>
            <person name="Thomas B.C."/>
            <person name="Morowitz M.J."/>
            <person name="Banfield J.F."/>
        </authorList>
    </citation>
    <scope>NUCLEOTIDE SEQUENCE [LARGE SCALE GENOMIC DNA]</scope>
    <source>
        <strain evidence="12">S2_012_000_R2_81</strain>
    </source>
</reference>
<evidence type="ECO:0000256" key="3">
    <source>
        <dbReference type="ARBA" id="ARBA00022475"/>
    </source>
</evidence>
<dbReference type="SUPFAM" id="SSF103473">
    <property type="entry name" value="MFS general substrate transporter"/>
    <property type="match status" value="1"/>
</dbReference>
<feature type="transmembrane region" description="Helical" evidence="10">
    <location>
        <begin position="142"/>
        <end position="160"/>
    </location>
</feature>
<dbReference type="CDD" id="cd17346">
    <property type="entry name" value="MFS_DtpA_like"/>
    <property type="match status" value="1"/>
</dbReference>
<evidence type="ECO:0000313" key="12">
    <source>
        <dbReference type="EMBL" id="PZP32028.1"/>
    </source>
</evidence>
<comment type="caution">
    <text evidence="12">The sequence shown here is derived from an EMBL/GenBank/DDBJ whole genome shotgun (WGS) entry which is preliminary data.</text>
</comment>
<protein>
    <submittedName>
        <fullName evidence="12">MFS transporter</fullName>
    </submittedName>
</protein>
<evidence type="ECO:0000256" key="8">
    <source>
        <dbReference type="RuleBase" id="RU003755"/>
    </source>
</evidence>
<organism evidence="12 13">
    <name type="scientific">Roseateles depolymerans</name>
    <dbReference type="NCBI Taxonomy" id="76731"/>
    <lineage>
        <taxon>Bacteria</taxon>
        <taxon>Pseudomonadati</taxon>
        <taxon>Pseudomonadota</taxon>
        <taxon>Betaproteobacteria</taxon>
        <taxon>Burkholderiales</taxon>
        <taxon>Sphaerotilaceae</taxon>
        <taxon>Roseateles</taxon>
    </lineage>
</organism>
<dbReference type="GO" id="GO:0006857">
    <property type="term" value="P:oligopeptide transport"/>
    <property type="evidence" value="ECO:0007669"/>
    <property type="project" value="InterPro"/>
</dbReference>
<feature type="transmembrane region" description="Helical" evidence="10">
    <location>
        <begin position="331"/>
        <end position="352"/>
    </location>
</feature>
<dbReference type="InterPro" id="IPR020846">
    <property type="entry name" value="MFS_dom"/>
</dbReference>
<dbReference type="AlphaFoldDB" id="A0A2W5DMN3"/>
<feature type="transmembrane region" description="Helical" evidence="10">
    <location>
        <begin position="364"/>
        <end position="388"/>
    </location>
</feature>
<dbReference type="InterPro" id="IPR000109">
    <property type="entry name" value="POT_fam"/>
</dbReference>
<feature type="region of interest" description="Disordered" evidence="9">
    <location>
        <begin position="1"/>
        <end position="26"/>
    </location>
</feature>
<keyword evidence="7 10" id="KW-0472">Membrane</keyword>
<dbReference type="GO" id="GO:0005886">
    <property type="term" value="C:plasma membrane"/>
    <property type="evidence" value="ECO:0007669"/>
    <property type="project" value="UniProtKB-SubCell"/>
</dbReference>
<keyword evidence="4 8" id="KW-0812">Transmembrane</keyword>
<keyword evidence="5" id="KW-0571">Peptide transport</keyword>
<dbReference type="InterPro" id="IPR036259">
    <property type="entry name" value="MFS_trans_sf"/>
</dbReference>
<feature type="transmembrane region" description="Helical" evidence="10">
    <location>
        <begin position="207"/>
        <end position="228"/>
    </location>
</feature>
<evidence type="ECO:0000256" key="9">
    <source>
        <dbReference type="SAM" id="MobiDB-lite"/>
    </source>
</evidence>
<evidence type="ECO:0000256" key="7">
    <source>
        <dbReference type="ARBA" id="ARBA00023136"/>
    </source>
</evidence>
<feature type="compositionally biased region" description="Basic residues" evidence="9">
    <location>
        <begin position="16"/>
        <end position="26"/>
    </location>
</feature>
<dbReference type="Gene3D" id="1.20.1250.20">
    <property type="entry name" value="MFS general substrate transporter like domains"/>
    <property type="match status" value="2"/>
</dbReference>
<evidence type="ECO:0000256" key="2">
    <source>
        <dbReference type="ARBA" id="ARBA00022448"/>
    </source>
</evidence>
<sequence>MTKRRGLQRGANPHAARPRRAAHSRRCCPRSLNVDLSSPARRTGPEWFGHPRGLVVLFLTEMWERFSFYGMKALLIYYMIRQLQFSQADASLIYGAYIGGVYLTPIVGGYLADRWLGRRRAILAGGSLMALGHFVLASETLFFPALLLIALGNGLFLPSLPSQVGDLYDPRDPRRGGSYNIYYVGINLGALLAPLVCGTLGEVYGWHVGFGVAGAGMCLGLAIYLLGARHLPPDRPAPQPPAPENRDRASWRSFAPLLLVGLAVVVFRSGYEQGGNTLAVWAESSVDRSLWGRTVPVTWMQALNPLGVFLFTPLLVAAWRRAAERGREPSSLAKMALGAAGVALAYLVLSGLAATHGSTPVSMLWVAAFFTVYTLAELYILPVGLGLFARLAPPGRGATVIAAWYLASFGGNLLSGVVGRHLQSLGATRFFLLLAVLTGAAALGLLALRPWLGRVEAARLVRP</sequence>
<dbReference type="Proteomes" id="UP000249633">
    <property type="component" value="Unassembled WGS sequence"/>
</dbReference>
<dbReference type="PROSITE" id="PS01022">
    <property type="entry name" value="PTR2_1"/>
    <property type="match status" value="1"/>
</dbReference>
<gene>
    <name evidence="12" type="ORF">DI603_11255</name>
</gene>
<dbReference type="GO" id="GO:1904680">
    <property type="term" value="F:peptide transmembrane transporter activity"/>
    <property type="evidence" value="ECO:0007669"/>
    <property type="project" value="InterPro"/>
</dbReference>
<evidence type="ECO:0000259" key="11">
    <source>
        <dbReference type="PROSITE" id="PS50850"/>
    </source>
</evidence>
<dbReference type="PROSITE" id="PS50850">
    <property type="entry name" value="MFS"/>
    <property type="match status" value="1"/>
</dbReference>
<dbReference type="InterPro" id="IPR018456">
    <property type="entry name" value="PTR2_symporter_CS"/>
</dbReference>
<name>A0A2W5DMN3_9BURK</name>
<feature type="domain" description="Major facilitator superfamily (MFS) profile" evidence="11">
    <location>
        <begin position="53"/>
        <end position="463"/>
    </location>
</feature>
<proteinExistence type="inferred from homology"/>
<keyword evidence="5" id="KW-0653">Protein transport</keyword>
<evidence type="ECO:0000256" key="6">
    <source>
        <dbReference type="ARBA" id="ARBA00022989"/>
    </source>
</evidence>
<keyword evidence="6 10" id="KW-1133">Transmembrane helix</keyword>
<dbReference type="Pfam" id="PF00854">
    <property type="entry name" value="PTR2"/>
    <property type="match status" value="2"/>
</dbReference>
<evidence type="ECO:0000313" key="13">
    <source>
        <dbReference type="Proteomes" id="UP000249633"/>
    </source>
</evidence>
<keyword evidence="2 8" id="KW-0813">Transport</keyword>
<comment type="subcellular location">
    <subcellularLocation>
        <location evidence="1">Cell membrane</location>
        <topology evidence="1">Multi-pass membrane protein</topology>
    </subcellularLocation>
    <subcellularLocation>
        <location evidence="8">Membrane</location>
        <topology evidence="8">Multi-pass membrane protein</topology>
    </subcellularLocation>
</comment>
<feature type="transmembrane region" description="Helical" evidence="10">
    <location>
        <begin position="299"/>
        <end position="319"/>
    </location>
</feature>
<feature type="transmembrane region" description="Helical" evidence="10">
    <location>
        <begin position="249"/>
        <end position="271"/>
    </location>
</feature>
<keyword evidence="3" id="KW-1003">Cell membrane</keyword>
<comment type="similarity">
    <text evidence="8">Belongs to the major facilitator superfamily. Proton-dependent oligopeptide transporter (POT/PTR) (TC 2.A.17) family.</text>
</comment>
<feature type="transmembrane region" description="Helical" evidence="10">
    <location>
        <begin position="181"/>
        <end position="201"/>
    </location>
</feature>
<dbReference type="EMBL" id="QFOD01000009">
    <property type="protein sequence ID" value="PZP32028.1"/>
    <property type="molecule type" value="Genomic_DNA"/>
</dbReference>
<dbReference type="PROSITE" id="PS01023">
    <property type="entry name" value="PTR2_2"/>
    <property type="match status" value="1"/>
</dbReference>
<dbReference type="PANTHER" id="PTHR23517">
    <property type="entry name" value="RESISTANCE PROTEIN MDTM, PUTATIVE-RELATED-RELATED"/>
    <property type="match status" value="1"/>
</dbReference>
<evidence type="ECO:0000256" key="5">
    <source>
        <dbReference type="ARBA" id="ARBA00022856"/>
    </source>
</evidence>
<accession>A0A2W5DMN3</accession>
<dbReference type="InterPro" id="IPR050171">
    <property type="entry name" value="MFS_Transporters"/>
</dbReference>
<evidence type="ECO:0000256" key="10">
    <source>
        <dbReference type="SAM" id="Phobius"/>
    </source>
</evidence>
<feature type="transmembrane region" description="Helical" evidence="10">
    <location>
        <begin position="92"/>
        <end position="112"/>
    </location>
</feature>
<evidence type="ECO:0000256" key="1">
    <source>
        <dbReference type="ARBA" id="ARBA00004651"/>
    </source>
</evidence>
<dbReference type="NCBIfam" id="TIGR00924">
    <property type="entry name" value="yjdL_sub1_fam"/>
    <property type="match status" value="1"/>
</dbReference>
<dbReference type="InterPro" id="IPR005279">
    <property type="entry name" value="Dipep/tripep_permease"/>
</dbReference>
<feature type="transmembrane region" description="Helical" evidence="10">
    <location>
        <begin position="400"/>
        <end position="418"/>
    </location>
</feature>
<evidence type="ECO:0000256" key="4">
    <source>
        <dbReference type="ARBA" id="ARBA00022692"/>
    </source>
</evidence>
<feature type="transmembrane region" description="Helical" evidence="10">
    <location>
        <begin position="430"/>
        <end position="452"/>
    </location>
</feature>
<dbReference type="PANTHER" id="PTHR23517:SF15">
    <property type="entry name" value="PROTON-DEPENDENT OLIGOPEPTIDE FAMILY TRANSPORT PROTEIN"/>
    <property type="match status" value="1"/>
</dbReference>